<comment type="similarity">
    <text evidence="11 12">Belongs to the TonB-dependent receptor family.</text>
</comment>
<gene>
    <name evidence="16" type="ORF">GJ700_03855</name>
</gene>
<feature type="signal peptide" evidence="13">
    <location>
        <begin position="1"/>
        <end position="36"/>
    </location>
</feature>
<keyword evidence="7" id="KW-0406">Ion transport</keyword>
<dbReference type="RefSeq" id="WP_154371330.1">
    <property type="nucleotide sequence ID" value="NZ_WKJJ01000002.1"/>
</dbReference>
<keyword evidence="16" id="KW-0675">Receptor</keyword>
<evidence type="ECO:0000256" key="7">
    <source>
        <dbReference type="ARBA" id="ARBA00023065"/>
    </source>
</evidence>
<evidence type="ECO:0000256" key="11">
    <source>
        <dbReference type="PROSITE-ProRule" id="PRU01360"/>
    </source>
</evidence>
<evidence type="ECO:0000256" key="1">
    <source>
        <dbReference type="ARBA" id="ARBA00004571"/>
    </source>
</evidence>
<evidence type="ECO:0000256" key="2">
    <source>
        <dbReference type="ARBA" id="ARBA00022448"/>
    </source>
</evidence>
<dbReference type="PANTHER" id="PTHR32552">
    <property type="entry name" value="FERRICHROME IRON RECEPTOR-RELATED"/>
    <property type="match status" value="1"/>
</dbReference>
<dbReference type="PROSITE" id="PS52016">
    <property type="entry name" value="TONB_DEPENDENT_REC_3"/>
    <property type="match status" value="1"/>
</dbReference>
<dbReference type="InterPro" id="IPR012910">
    <property type="entry name" value="Plug_dom"/>
</dbReference>
<dbReference type="GO" id="GO:0009279">
    <property type="term" value="C:cell outer membrane"/>
    <property type="evidence" value="ECO:0007669"/>
    <property type="project" value="UniProtKB-SubCell"/>
</dbReference>
<dbReference type="PANTHER" id="PTHR32552:SF81">
    <property type="entry name" value="TONB-DEPENDENT OUTER MEMBRANE RECEPTOR"/>
    <property type="match status" value="1"/>
</dbReference>
<evidence type="ECO:0000313" key="17">
    <source>
        <dbReference type="Proteomes" id="UP000446768"/>
    </source>
</evidence>
<dbReference type="Gene3D" id="2.40.170.20">
    <property type="entry name" value="TonB-dependent receptor, beta-barrel domain"/>
    <property type="match status" value="1"/>
</dbReference>
<evidence type="ECO:0000256" key="6">
    <source>
        <dbReference type="ARBA" id="ARBA00023004"/>
    </source>
</evidence>
<feature type="domain" description="TonB-dependent receptor plug" evidence="15">
    <location>
        <begin position="58"/>
        <end position="171"/>
    </location>
</feature>
<dbReference type="SUPFAM" id="SSF56935">
    <property type="entry name" value="Porins"/>
    <property type="match status" value="1"/>
</dbReference>
<protein>
    <submittedName>
        <fullName evidence="16">TonB-dependent receptor</fullName>
    </submittedName>
</protein>
<evidence type="ECO:0000256" key="9">
    <source>
        <dbReference type="ARBA" id="ARBA00023136"/>
    </source>
</evidence>
<keyword evidence="13" id="KW-0732">Signal</keyword>
<keyword evidence="6" id="KW-0408">Iron</keyword>
<keyword evidence="3 11" id="KW-1134">Transmembrane beta strand</keyword>
<dbReference type="AlphaFoldDB" id="A0A7X2IJ56"/>
<comment type="caution">
    <text evidence="16">The sequence shown here is derived from an EMBL/GenBank/DDBJ whole genome shotgun (WGS) entry which is preliminary data.</text>
</comment>
<keyword evidence="4" id="KW-0410">Iron transport</keyword>
<evidence type="ECO:0000313" key="16">
    <source>
        <dbReference type="EMBL" id="MRV70854.1"/>
    </source>
</evidence>
<keyword evidence="10 11" id="KW-0998">Cell outer membrane</keyword>
<keyword evidence="5 11" id="KW-0812">Transmembrane</keyword>
<evidence type="ECO:0000256" key="8">
    <source>
        <dbReference type="ARBA" id="ARBA00023077"/>
    </source>
</evidence>
<accession>A0A7X2IJ56</accession>
<dbReference type="InterPro" id="IPR039426">
    <property type="entry name" value="TonB-dep_rcpt-like"/>
</dbReference>
<keyword evidence="2 11" id="KW-0813">Transport</keyword>
<evidence type="ECO:0000256" key="4">
    <source>
        <dbReference type="ARBA" id="ARBA00022496"/>
    </source>
</evidence>
<feature type="chain" id="PRO_5031178246" evidence="13">
    <location>
        <begin position="37"/>
        <end position="788"/>
    </location>
</feature>
<sequence>MPVRPNFRPRLRPTVLAYSIAAACAQAALFSPAAQAQQQSDQIEVVTVTAQKRKEDPNKVAMSISAVSGAQLQSQHVGDFTDLTRVVPNISFTAATGNGGAGPGTSNIEVRGISSAAGAATVGIYLGDVSLTVGNVYTMGTVEPKFFDIDRVEVLRGPQATLYGASSMGGTIKFVPNEPDLKDREFTTYADVSSLKGGSTSYSANAVANFPLIADELALRIGVQTQRAGGFIDQVDGAGKVLANDINKIDDQELRVALKWKPLRTLTITPSFYYQKVDAKDIAAFNFELPPYQAQKQVREPSKDILQTANVAVNWDLGWADLVSSTSYFKRKFDRIQNGSAYNSYSLSTFLTSTEDGGNASPELIDAIASLPSAVNINNRVRQVSQEFRLASRPYDEKVSPWTWLGGLYFSNQHTGIDENDPIFGVNATFASFGYATPDPDLLPGWNGASFPGDNSFQGVFRYREKQSSIFGEANYYFTPSLHATVGARYLKGDSTLNQRNGLYLAGAGNNSSTSLSSTAFTPKYAVTWEVNPQHTVYGTAAKGFRLGGSNVFVPPTTCGQDLEANGLTQGPATYAADSLWSYELGSKSRFFNNRLSVNADVFYIKWKNIQQGVYLPTCAYTYNANAGNAVSKGFEFDVKAKPVSGLTLSASGGYVQAELTNDEGVNNGVLGAVRGAQVQGVPKYNAAVSAQYNFAVFGDKSAFVAGGVQWVGPSKGSLNPASTDYDRPGYHTADFSAGLTVDRYKFTAYVKNAFDNDTVIQHPQVASIVQGYRVTPRAIGVSVAAKF</sequence>
<dbReference type="EMBL" id="WKJJ01000002">
    <property type="protein sequence ID" value="MRV70854.1"/>
    <property type="molecule type" value="Genomic_DNA"/>
</dbReference>
<dbReference type="GO" id="GO:0006826">
    <property type="term" value="P:iron ion transport"/>
    <property type="evidence" value="ECO:0007669"/>
    <property type="project" value="UniProtKB-KW"/>
</dbReference>
<dbReference type="Proteomes" id="UP000446768">
    <property type="component" value="Unassembled WGS sequence"/>
</dbReference>
<dbReference type="InterPro" id="IPR036942">
    <property type="entry name" value="Beta-barrel_TonB_sf"/>
</dbReference>
<comment type="subcellular location">
    <subcellularLocation>
        <location evidence="1 11">Cell outer membrane</location>
        <topology evidence="1 11">Multi-pass membrane protein</topology>
    </subcellularLocation>
</comment>
<evidence type="ECO:0000256" key="3">
    <source>
        <dbReference type="ARBA" id="ARBA00022452"/>
    </source>
</evidence>
<dbReference type="Pfam" id="PF07715">
    <property type="entry name" value="Plug"/>
    <property type="match status" value="1"/>
</dbReference>
<feature type="domain" description="TonB-dependent receptor-like beta-barrel" evidence="14">
    <location>
        <begin position="293"/>
        <end position="753"/>
    </location>
</feature>
<keyword evidence="9 11" id="KW-0472">Membrane</keyword>
<evidence type="ECO:0000256" key="13">
    <source>
        <dbReference type="SAM" id="SignalP"/>
    </source>
</evidence>
<name>A0A7X2IJ56_9BURK</name>
<dbReference type="PROSITE" id="PS51257">
    <property type="entry name" value="PROKAR_LIPOPROTEIN"/>
    <property type="match status" value="1"/>
</dbReference>
<dbReference type="InterPro" id="IPR000531">
    <property type="entry name" value="Beta-barrel_TonB"/>
</dbReference>
<evidence type="ECO:0000256" key="10">
    <source>
        <dbReference type="ARBA" id="ARBA00023237"/>
    </source>
</evidence>
<organism evidence="16 17">
    <name type="scientific">Pseudoduganella rivuli</name>
    <dbReference type="NCBI Taxonomy" id="2666085"/>
    <lineage>
        <taxon>Bacteria</taxon>
        <taxon>Pseudomonadati</taxon>
        <taxon>Pseudomonadota</taxon>
        <taxon>Betaproteobacteria</taxon>
        <taxon>Burkholderiales</taxon>
        <taxon>Oxalobacteraceae</taxon>
        <taxon>Telluria group</taxon>
        <taxon>Pseudoduganella</taxon>
    </lineage>
</organism>
<evidence type="ECO:0000259" key="14">
    <source>
        <dbReference type="Pfam" id="PF00593"/>
    </source>
</evidence>
<proteinExistence type="inferred from homology"/>
<evidence type="ECO:0000256" key="12">
    <source>
        <dbReference type="RuleBase" id="RU003357"/>
    </source>
</evidence>
<evidence type="ECO:0000259" key="15">
    <source>
        <dbReference type="Pfam" id="PF07715"/>
    </source>
</evidence>
<dbReference type="Pfam" id="PF00593">
    <property type="entry name" value="TonB_dep_Rec_b-barrel"/>
    <property type="match status" value="1"/>
</dbReference>
<reference evidence="16 17" key="1">
    <citation type="submission" date="2019-11" db="EMBL/GenBank/DDBJ databases">
        <title>Novel species isolated from a subtropical stream in China.</title>
        <authorList>
            <person name="Lu H."/>
        </authorList>
    </citation>
    <scope>NUCLEOTIDE SEQUENCE [LARGE SCALE GENOMIC DNA]</scope>
    <source>
        <strain evidence="16 17">FT92W</strain>
    </source>
</reference>
<evidence type="ECO:0000256" key="5">
    <source>
        <dbReference type="ARBA" id="ARBA00022692"/>
    </source>
</evidence>
<keyword evidence="17" id="KW-1185">Reference proteome</keyword>
<keyword evidence="8 12" id="KW-0798">TonB box</keyword>